<evidence type="ECO:0000313" key="9">
    <source>
        <dbReference type="Proteomes" id="UP000229497"/>
    </source>
</evidence>
<evidence type="ECO:0000256" key="7">
    <source>
        <dbReference type="ARBA" id="ARBA00023146"/>
    </source>
</evidence>
<accession>A0A2H0KJD8</accession>
<dbReference type="GO" id="GO:0005829">
    <property type="term" value="C:cytosol"/>
    <property type="evidence" value="ECO:0007669"/>
    <property type="project" value="TreeGrafter"/>
</dbReference>
<feature type="non-terminal residue" evidence="8">
    <location>
        <position position="81"/>
    </location>
</feature>
<keyword evidence="6" id="KW-0648">Protein biosynthesis</keyword>
<reference evidence="8 9" key="1">
    <citation type="submission" date="2017-09" db="EMBL/GenBank/DDBJ databases">
        <title>Depth-based differentiation of microbial function through sediment-hosted aquifers and enrichment of novel symbionts in the deep terrestrial subsurface.</title>
        <authorList>
            <person name="Probst A.J."/>
            <person name="Ladd B."/>
            <person name="Jarett J.K."/>
            <person name="Geller-Mcgrath D.E."/>
            <person name="Sieber C.M."/>
            <person name="Emerson J.B."/>
            <person name="Anantharaman K."/>
            <person name="Thomas B.C."/>
            <person name="Malmstrom R."/>
            <person name="Stieglmeier M."/>
            <person name="Klingl A."/>
            <person name="Woyke T."/>
            <person name="Ryan C.M."/>
            <person name="Banfield J.F."/>
        </authorList>
    </citation>
    <scope>NUCLEOTIDE SEQUENCE [LARGE SCALE GENOMIC DNA]</scope>
    <source>
        <strain evidence="8">CG11_big_fil_rev_8_21_14_0_20_37_16</strain>
    </source>
</reference>
<evidence type="ECO:0000256" key="5">
    <source>
        <dbReference type="ARBA" id="ARBA00022840"/>
    </source>
</evidence>
<comment type="caution">
    <text evidence="8">The sequence shown here is derived from an EMBL/GenBank/DDBJ whole genome shotgun (WGS) entry which is preliminary data.</text>
</comment>
<dbReference type="Gene3D" id="3.40.50.620">
    <property type="entry name" value="HUPs"/>
    <property type="match status" value="1"/>
</dbReference>
<comment type="similarity">
    <text evidence="1">Belongs to the class-I aminoacyl-tRNA synthetase family.</text>
</comment>
<dbReference type="SUPFAM" id="SSF52374">
    <property type="entry name" value="Nucleotidylyl transferase"/>
    <property type="match status" value="1"/>
</dbReference>
<evidence type="ECO:0000256" key="2">
    <source>
        <dbReference type="ARBA" id="ARBA00013164"/>
    </source>
</evidence>
<keyword evidence="4" id="KW-0547">Nucleotide-binding</keyword>
<dbReference type="Proteomes" id="UP000229497">
    <property type="component" value="Unassembled WGS sequence"/>
</dbReference>
<feature type="non-terminal residue" evidence="8">
    <location>
        <position position="1"/>
    </location>
</feature>
<dbReference type="EMBL" id="PCVK01000115">
    <property type="protein sequence ID" value="PIQ71336.1"/>
    <property type="molecule type" value="Genomic_DNA"/>
</dbReference>
<proteinExistence type="inferred from homology"/>
<organism evidence="8 9">
    <name type="scientific">Candidatus Roizmanbacteria bacterium CG11_big_fil_rev_8_21_14_0_20_37_16</name>
    <dbReference type="NCBI Taxonomy" id="1974857"/>
    <lineage>
        <taxon>Bacteria</taxon>
        <taxon>Candidatus Roizmaniibacteriota</taxon>
    </lineage>
</organism>
<evidence type="ECO:0000256" key="1">
    <source>
        <dbReference type="ARBA" id="ARBA00005594"/>
    </source>
</evidence>
<dbReference type="PANTHER" id="PTHR43740">
    <property type="entry name" value="LEUCYL-TRNA SYNTHETASE"/>
    <property type="match status" value="1"/>
</dbReference>
<gene>
    <name evidence="8" type="ORF">COV87_03975</name>
</gene>
<evidence type="ECO:0000256" key="4">
    <source>
        <dbReference type="ARBA" id="ARBA00022741"/>
    </source>
</evidence>
<dbReference type="InterPro" id="IPR014729">
    <property type="entry name" value="Rossmann-like_a/b/a_fold"/>
</dbReference>
<dbReference type="PANTHER" id="PTHR43740:SF2">
    <property type="entry name" value="LEUCINE--TRNA LIGASE, MITOCHONDRIAL"/>
    <property type="match status" value="1"/>
</dbReference>
<dbReference type="GO" id="GO:0004823">
    <property type="term" value="F:leucine-tRNA ligase activity"/>
    <property type="evidence" value="ECO:0007669"/>
    <property type="project" value="UniProtKB-EC"/>
</dbReference>
<keyword evidence="5" id="KW-0067">ATP-binding</keyword>
<evidence type="ECO:0000313" key="8">
    <source>
        <dbReference type="EMBL" id="PIQ71336.1"/>
    </source>
</evidence>
<dbReference type="InterPro" id="IPR002302">
    <property type="entry name" value="Leu-tRNA-ligase"/>
</dbReference>
<evidence type="ECO:0000256" key="3">
    <source>
        <dbReference type="ARBA" id="ARBA00022598"/>
    </source>
</evidence>
<dbReference type="EC" id="6.1.1.4" evidence="2"/>
<protein>
    <recommendedName>
        <fullName evidence="2">leucine--tRNA ligase</fullName>
        <ecNumber evidence="2">6.1.1.4</ecNumber>
    </recommendedName>
</protein>
<keyword evidence="7" id="KW-0030">Aminoacyl-tRNA synthetase</keyword>
<evidence type="ECO:0000256" key="6">
    <source>
        <dbReference type="ARBA" id="ARBA00022917"/>
    </source>
</evidence>
<sequence length="81" mass="8921">YTKSYEPTDTGESPLSTIEGFSDTVCPQCGGKAKRETDTMPNWAGSCWYFIRFAMNSVIPAEAGIQSKIHNTNNDNHSLDS</sequence>
<dbReference type="GO" id="GO:0005524">
    <property type="term" value="F:ATP binding"/>
    <property type="evidence" value="ECO:0007669"/>
    <property type="project" value="UniProtKB-KW"/>
</dbReference>
<name>A0A2H0KJD8_9BACT</name>
<dbReference type="GO" id="GO:0006429">
    <property type="term" value="P:leucyl-tRNA aminoacylation"/>
    <property type="evidence" value="ECO:0007669"/>
    <property type="project" value="InterPro"/>
</dbReference>
<dbReference type="AlphaFoldDB" id="A0A2H0KJD8"/>
<keyword evidence="3" id="KW-0436">Ligase</keyword>